<organism evidence="2 3">
    <name type="scientific">Cryobacterium gelidum</name>
    <dbReference type="NCBI Taxonomy" id="1259164"/>
    <lineage>
        <taxon>Bacteria</taxon>
        <taxon>Bacillati</taxon>
        <taxon>Actinomycetota</taxon>
        <taxon>Actinomycetes</taxon>
        <taxon>Micrococcales</taxon>
        <taxon>Microbacteriaceae</taxon>
        <taxon>Cryobacterium</taxon>
    </lineage>
</organism>
<keyword evidence="1" id="KW-1133">Transmembrane helix</keyword>
<sequence>MNWHWKTIATVWLLAIVGASLTAFLAAEDSAISWIGLTLAVCTLVTLGLQIATGSKEGYVTRVTVSITGALVILVVATVIVALLDLSH</sequence>
<keyword evidence="3" id="KW-1185">Reference proteome</keyword>
<evidence type="ECO:0000256" key="1">
    <source>
        <dbReference type="SAM" id="Phobius"/>
    </source>
</evidence>
<accession>A0A4R9AWG8</accession>
<dbReference type="Proteomes" id="UP000297983">
    <property type="component" value="Unassembled WGS sequence"/>
</dbReference>
<comment type="caution">
    <text evidence="2">The sequence shown here is derived from an EMBL/GenBank/DDBJ whole genome shotgun (WGS) entry which is preliminary data.</text>
</comment>
<keyword evidence="1" id="KW-0472">Membrane</keyword>
<dbReference type="EMBL" id="SOHL01000013">
    <property type="protein sequence ID" value="TFD71350.1"/>
    <property type="molecule type" value="Genomic_DNA"/>
</dbReference>
<dbReference type="AlphaFoldDB" id="A0A4R9AWG8"/>
<feature type="transmembrane region" description="Helical" evidence="1">
    <location>
        <begin position="32"/>
        <end position="51"/>
    </location>
</feature>
<proteinExistence type="predicted"/>
<evidence type="ECO:0000313" key="2">
    <source>
        <dbReference type="EMBL" id="TFD71350.1"/>
    </source>
</evidence>
<evidence type="ECO:0000313" key="3">
    <source>
        <dbReference type="Proteomes" id="UP000297983"/>
    </source>
</evidence>
<name>A0A4R9AWG8_9MICO</name>
<feature type="transmembrane region" description="Helical" evidence="1">
    <location>
        <begin position="63"/>
        <end position="84"/>
    </location>
</feature>
<protein>
    <submittedName>
        <fullName evidence="2">Uncharacterized protein</fullName>
    </submittedName>
</protein>
<reference evidence="2 3" key="1">
    <citation type="submission" date="2019-03" db="EMBL/GenBank/DDBJ databases">
        <title>Genomics of glacier-inhabiting Cryobacterium strains.</title>
        <authorList>
            <person name="Liu Q."/>
            <person name="Xin Y.-H."/>
        </authorList>
    </citation>
    <scope>NUCLEOTIDE SEQUENCE [LARGE SCALE GENOMIC DNA]</scope>
    <source>
        <strain evidence="2 3">Hz16</strain>
    </source>
</reference>
<dbReference type="RefSeq" id="WP_134551227.1">
    <property type="nucleotide sequence ID" value="NZ_SOHL01000013.1"/>
</dbReference>
<gene>
    <name evidence="2" type="ORF">E3T50_07225</name>
</gene>
<keyword evidence="1" id="KW-0812">Transmembrane</keyword>